<accession>A0A5S9M733</accession>
<dbReference type="Gene3D" id="3.40.50.720">
    <property type="entry name" value="NAD(P)-binding Rossmann-like Domain"/>
    <property type="match status" value="1"/>
</dbReference>
<dbReference type="Proteomes" id="UP000464658">
    <property type="component" value="Chromosome"/>
</dbReference>
<dbReference type="SUPFAM" id="SSF69572">
    <property type="entry name" value="Activating enzymes of the ubiquitin-like proteins"/>
    <property type="match status" value="1"/>
</dbReference>
<dbReference type="GO" id="GO:0008641">
    <property type="term" value="F:ubiquitin-like modifier activating enzyme activity"/>
    <property type="evidence" value="ECO:0007669"/>
    <property type="project" value="InterPro"/>
</dbReference>
<organism evidence="2 3">
    <name type="scientific">Bacillus safensis</name>
    <dbReference type="NCBI Taxonomy" id="561879"/>
    <lineage>
        <taxon>Bacteria</taxon>
        <taxon>Bacillati</taxon>
        <taxon>Bacillota</taxon>
        <taxon>Bacilli</taxon>
        <taxon>Bacillales</taxon>
        <taxon>Bacillaceae</taxon>
        <taxon>Bacillus</taxon>
    </lineage>
</organism>
<dbReference type="EMBL" id="AP021906">
    <property type="protein sequence ID" value="BBP88933.1"/>
    <property type="molecule type" value="Genomic_DNA"/>
</dbReference>
<evidence type="ECO:0000313" key="2">
    <source>
        <dbReference type="EMBL" id="BBP88933.1"/>
    </source>
</evidence>
<dbReference type="InterPro" id="IPR035985">
    <property type="entry name" value="Ubiquitin-activating_enz"/>
</dbReference>
<evidence type="ECO:0000259" key="1">
    <source>
        <dbReference type="Pfam" id="PF00899"/>
    </source>
</evidence>
<name>A0A5S9M733_BACIA</name>
<protein>
    <recommendedName>
        <fullName evidence="1">THIF-type NAD/FAD binding fold domain-containing protein</fullName>
    </recommendedName>
</protein>
<gene>
    <name evidence="2" type="ORF">BsIDN1_25510</name>
</gene>
<dbReference type="Pfam" id="PF00899">
    <property type="entry name" value="ThiF"/>
    <property type="match status" value="1"/>
</dbReference>
<evidence type="ECO:0000313" key="3">
    <source>
        <dbReference type="Proteomes" id="UP000464658"/>
    </source>
</evidence>
<feature type="domain" description="THIF-type NAD/FAD binding fold" evidence="1">
    <location>
        <begin position="2"/>
        <end position="124"/>
    </location>
</feature>
<sequence>MTIHALIEDAGAELLRPLFQRADIVIDATDNFETRMVMNDLSLETKTPWIYGACVSSQGMYMAILPDKTPCLSCVFTAMPVGGLTCDTAGIISPAVQMVSAYQQTEALKYLTGHEEQIERKFVSF</sequence>
<dbReference type="InterPro" id="IPR000594">
    <property type="entry name" value="ThiF_NAD_FAD-bd"/>
</dbReference>
<dbReference type="AlphaFoldDB" id="A0A5S9M733"/>
<reference evidence="2 3" key="1">
    <citation type="submission" date="2019-12" db="EMBL/GenBank/DDBJ databases">
        <title>Full genome sequence of a Bacillus safensis strain isolated from commercially available natto in Indonesia.</title>
        <authorList>
            <person name="Yoshida M."/>
            <person name="Uomi M."/>
            <person name="Waturangi D."/>
            <person name="Ekaputri J.J."/>
            <person name="Setiamarga D.H.E."/>
        </authorList>
    </citation>
    <scope>NUCLEOTIDE SEQUENCE [LARGE SCALE GENOMIC DNA]</scope>
    <source>
        <strain evidence="2 3">IDN1</strain>
    </source>
</reference>
<proteinExistence type="predicted"/>